<dbReference type="InterPro" id="IPR001138">
    <property type="entry name" value="Zn2Cys6_DnaBD"/>
</dbReference>
<sequence>MQSCLNYDHATQIFLDSACQRCRKLKAKCVVLLPRDIKCARCVQDLAGMWSNVVGVAYSYFISVMSKRGPRKGYLREIENRLRRVEGLLTQIMTSQDPHAKELMVTLWNDPSARIVLSEVDSGPFGHTGKQLPEARTTKSQLLAPFYMEERPDKGWRVDFELTERANDKADIAAAQQQENTPLQFTSTFSSNAHFLLAPKKASSLGRLYSLHRPGPTDRESRIKQGTSPQESGALMERVDSPGVTPNEQLARASSVTSSKKRAIEDRSGSDNQHQTAKRIKMTHHTDQNFGHYSSSASLAGNGTSTPLAHRVLFPIEARGESRYVVSRSYAEGPSVRLGMQNMRLIRWALRLFTISASS</sequence>
<dbReference type="GO" id="GO:0000981">
    <property type="term" value="F:DNA-binding transcription factor activity, RNA polymerase II-specific"/>
    <property type="evidence" value="ECO:0007669"/>
    <property type="project" value="InterPro"/>
</dbReference>
<dbReference type="OrthoDB" id="2123952at2759"/>
<evidence type="ECO:0008006" key="4">
    <source>
        <dbReference type="Google" id="ProtNLM"/>
    </source>
</evidence>
<dbReference type="InParanoid" id="A0A165F626"/>
<keyword evidence="3" id="KW-1185">Reference proteome</keyword>
<evidence type="ECO:0000313" key="3">
    <source>
        <dbReference type="Proteomes" id="UP000076871"/>
    </source>
</evidence>
<dbReference type="AlphaFoldDB" id="A0A165F626"/>
<dbReference type="GO" id="GO:0008270">
    <property type="term" value="F:zinc ion binding"/>
    <property type="evidence" value="ECO:0007669"/>
    <property type="project" value="InterPro"/>
</dbReference>
<proteinExistence type="predicted"/>
<dbReference type="STRING" id="1314785.A0A165F626"/>
<feature type="region of interest" description="Disordered" evidence="1">
    <location>
        <begin position="211"/>
        <end position="277"/>
    </location>
</feature>
<protein>
    <recommendedName>
        <fullName evidence="4">Zn(2)-C6 fungal-type domain-containing protein</fullName>
    </recommendedName>
</protein>
<organism evidence="2 3">
    <name type="scientific">Laetiporus sulphureus 93-53</name>
    <dbReference type="NCBI Taxonomy" id="1314785"/>
    <lineage>
        <taxon>Eukaryota</taxon>
        <taxon>Fungi</taxon>
        <taxon>Dikarya</taxon>
        <taxon>Basidiomycota</taxon>
        <taxon>Agaricomycotina</taxon>
        <taxon>Agaricomycetes</taxon>
        <taxon>Polyporales</taxon>
        <taxon>Laetiporus</taxon>
    </lineage>
</organism>
<evidence type="ECO:0000256" key="1">
    <source>
        <dbReference type="SAM" id="MobiDB-lite"/>
    </source>
</evidence>
<dbReference type="GeneID" id="63823955"/>
<name>A0A165F626_9APHY</name>
<evidence type="ECO:0000313" key="2">
    <source>
        <dbReference type="EMBL" id="KZT08464.1"/>
    </source>
</evidence>
<dbReference type="Gene3D" id="4.10.240.10">
    <property type="entry name" value="Zn(2)-C6 fungal-type DNA-binding domain"/>
    <property type="match status" value="1"/>
</dbReference>
<accession>A0A165F626</accession>
<dbReference type="InterPro" id="IPR036864">
    <property type="entry name" value="Zn2-C6_fun-type_DNA-bd_sf"/>
</dbReference>
<dbReference type="SUPFAM" id="SSF57701">
    <property type="entry name" value="Zn2/Cys6 DNA-binding domain"/>
    <property type="match status" value="1"/>
</dbReference>
<reference evidence="2 3" key="1">
    <citation type="journal article" date="2016" name="Mol. Biol. Evol.">
        <title>Comparative Genomics of Early-Diverging Mushroom-Forming Fungi Provides Insights into the Origins of Lignocellulose Decay Capabilities.</title>
        <authorList>
            <person name="Nagy L.G."/>
            <person name="Riley R."/>
            <person name="Tritt A."/>
            <person name="Adam C."/>
            <person name="Daum C."/>
            <person name="Floudas D."/>
            <person name="Sun H."/>
            <person name="Yadav J.S."/>
            <person name="Pangilinan J."/>
            <person name="Larsson K.H."/>
            <person name="Matsuura K."/>
            <person name="Barry K."/>
            <person name="Labutti K."/>
            <person name="Kuo R."/>
            <person name="Ohm R.A."/>
            <person name="Bhattacharya S.S."/>
            <person name="Shirouzu T."/>
            <person name="Yoshinaga Y."/>
            <person name="Martin F.M."/>
            <person name="Grigoriev I.V."/>
            <person name="Hibbett D.S."/>
        </authorList>
    </citation>
    <scope>NUCLEOTIDE SEQUENCE [LARGE SCALE GENOMIC DNA]</scope>
    <source>
        <strain evidence="2 3">93-53</strain>
    </source>
</reference>
<dbReference type="RefSeq" id="XP_040766204.1">
    <property type="nucleotide sequence ID" value="XM_040906926.1"/>
</dbReference>
<dbReference type="CDD" id="cd00067">
    <property type="entry name" value="GAL4"/>
    <property type="match status" value="1"/>
</dbReference>
<dbReference type="EMBL" id="KV427615">
    <property type="protein sequence ID" value="KZT08464.1"/>
    <property type="molecule type" value="Genomic_DNA"/>
</dbReference>
<gene>
    <name evidence="2" type="ORF">LAESUDRAFT_712962</name>
</gene>
<dbReference type="Proteomes" id="UP000076871">
    <property type="component" value="Unassembled WGS sequence"/>
</dbReference>
<feature type="compositionally biased region" description="Polar residues" evidence="1">
    <location>
        <begin position="244"/>
        <end position="258"/>
    </location>
</feature>